<comment type="caution">
    <text evidence="1">The sequence shown here is derived from an EMBL/GenBank/DDBJ whole genome shotgun (WGS) entry which is preliminary data.</text>
</comment>
<dbReference type="AlphaFoldDB" id="A0AA86N770"/>
<sequence length="336" mass="39354">MDMLNVVISDSADICNNHIIATNAKSNIQLCNQSSYTVKNNVQHDDPQIIQRDQSENNEFKNLLNQEFEVKTYVNIPKDNSIIGPQINLELIAGNDSTEQNSEENVERYSQNQFEQNQQSNMFANVEINFAFYEDAEICIDQSQDTGDVTKIFHIQSVQDPKFNEYNTSQIIGTNTQTNTDQKVMKRKSLSSQLSMNKFEQNIFKAIQKYFEIEFETLEAALIYYRKQTVGTEDGIATKIHLNFKQIAIESDIVTDKDCRQKFYTLLENTLKPWPIEVVERVKARIFVLWNELPEKTTRKELIKETIENEFQFKQQVEYKYKEMQNKINYILKNLK</sequence>
<gene>
    <name evidence="1" type="ORF">HINF_LOCUS1750</name>
    <name evidence="2" type="ORF">HINF_LOCUS23120</name>
</gene>
<evidence type="ECO:0000313" key="2">
    <source>
        <dbReference type="EMBL" id="CAL6012052.1"/>
    </source>
</evidence>
<accession>A0AA86N770</accession>
<evidence type="ECO:0000313" key="3">
    <source>
        <dbReference type="Proteomes" id="UP001642409"/>
    </source>
</evidence>
<proteinExistence type="predicted"/>
<name>A0AA86N770_9EUKA</name>
<reference evidence="2 3" key="2">
    <citation type="submission" date="2024-07" db="EMBL/GenBank/DDBJ databases">
        <authorList>
            <person name="Akdeniz Z."/>
        </authorList>
    </citation>
    <scope>NUCLEOTIDE SEQUENCE [LARGE SCALE GENOMIC DNA]</scope>
</reference>
<keyword evidence="3" id="KW-1185">Reference proteome</keyword>
<reference evidence="1" key="1">
    <citation type="submission" date="2023-06" db="EMBL/GenBank/DDBJ databases">
        <authorList>
            <person name="Kurt Z."/>
        </authorList>
    </citation>
    <scope>NUCLEOTIDE SEQUENCE</scope>
</reference>
<dbReference type="EMBL" id="CAXDID020000065">
    <property type="protein sequence ID" value="CAL6012052.1"/>
    <property type="molecule type" value="Genomic_DNA"/>
</dbReference>
<dbReference type="Proteomes" id="UP001642409">
    <property type="component" value="Unassembled WGS sequence"/>
</dbReference>
<organism evidence="1">
    <name type="scientific">Hexamita inflata</name>
    <dbReference type="NCBI Taxonomy" id="28002"/>
    <lineage>
        <taxon>Eukaryota</taxon>
        <taxon>Metamonada</taxon>
        <taxon>Diplomonadida</taxon>
        <taxon>Hexamitidae</taxon>
        <taxon>Hexamitinae</taxon>
        <taxon>Hexamita</taxon>
    </lineage>
</organism>
<protein>
    <submittedName>
        <fullName evidence="2">Hypothetical_protein</fullName>
    </submittedName>
</protein>
<dbReference type="EMBL" id="CATOUU010000042">
    <property type="protein sequence ID" value="CAI9914105.1"/>
    <property type="molecule type" value="Genomic_DNA"/>
</dbReference>
<evidence type="ECO:0000313" key="1">
    <source>
        <dbReference type="EMBL" id="CAI9914105.1"/>
    </source>
</evidence>